<accession>A0A917H7Z4</accession>
<evidence type="ECO:0000313" key="12">
    <source>
        <dbReference type="EMBL" id="GGG70969.1"/>
    </source>
</evidence>
<dbReference type="CDD" id="cd02021">
    <property type="entry name" value="GntK"/>
    <property type="match status" value="1"/>
</dbReference>
<dbReference type="Pfam" id="PF13671">
    <property type="entry name" value="AAA_33"/>
    <property type="match status" value="1"/>
</dbReference>
<evidence type="ECO:0000256" key="7">
    <source>
        <dbReference type="ARBA" id="ARBA00022840"/>
    </source>
</evidence>
<keyword evidence="13" id="KW-1185">Reference proteome</keyword>
<dbReference type="InterPro" id="IPR006001">
    <property type="entry name" value="Therm_gnt_kin"/>
</dbReference>
<evidence type="ECO:0000256" key="8">
    <source>
        <dbReference type="ARBA" id="ARBA00023064"/>
    </source>
</evidence>
<keyword evidence="6 10" id="KW-0418">Kinase</keyword>
<dbReference type="FunFam" id="3.40.50.300:FF:000522">
    <property type="entry name" value="Gluconokinase"/>
    <property type="match status" value="1"/>
</dbReference>
<dbReference type="GO" id="GO:0005524">
    <property type="term" value="F:ATP binding"/>
    <property type="evidence" value="ECO:0007669"/>
    <property type="project" value="UniProtKB-KW"/>
</dbReference>
<evidence type="ECO:0000256" key="4">
    <source>
        <dbReference type="ARBA" id="ARBA00022679"/>
    </source>
</evidence>
<keyword evidence="7 10" id="KW-0067">ATP-binding</keyword>
<evidence type="ECO:0000256" key="1">
    <source>
        <dbReference type="ARBA" id="ARBA00004761"/>
    </source>
</evidence>
<dbReference type="RefSeq" id="WP_229741993.1">
    <property type="nucleotide sequence ID" value="NZ_BMEQ01000042.1"/>
</dbReference>
<keyword evidence="4 10" id="KW-0808">Transferase</keyword>
<comment type="pathway">
    <text evidence="1">Carbohydrate acid metabolism.</text>
</comment>
<proteinExistence type="inferred from homology"/>
<evidence type="ECO:0000313" key="13">
    <source>
        <dbReference type="Proteomes" id="UP000638848"/>
    </source>
</evidence>
<evidence type="ECO:0000256" key="10">
    <source>
        <dbReference type="RuleBase" id="RU363066"/>
    </source>
</evidence>
<keyword evidence="5 10" id="KW-0547">Nucleotide-binding</keyword>
<dbReference type="Gene3D" id="3.40.50.300">
    <property type="entry name" value="P-loop containing nucleotide triphosphate hydrolases"/>
    <property type="match status" value="1"/>
</dbReference>
<evidence type="ECO:0000256" key="3">
    <source>
        <dbReference type="ARBA" id="ARBA00012054"/>
    </source>
</evidence>
<sequence>MSGAEAAAPVPLVVVMGVSGAGKTTVGALVADASGVPFLDADSLHPLGNVRKMASGTPLTDDDRWPWLDVVGERLRAAEEAGTGLVLACSALKRRYRDRIRRAAPGVVFLHLHGTVDVLASRLEGRSGHFMPASLLVSQVEDLELLAEDENGYELDIDQPVEDMVAEAARALRSLREAPRAPGAEPGATDEEPGAPAARR</sequence>
<gene>
    <name evidence="12" type="primary">gntK</name>
    <name evidence="12" type="ORF">GCM10011374_39510</name>
</gene>
<dbReference type="GO" id="GO:0005737">
    <property type="term" value="C:cytoplasm"/>
    <property type="evidence" value="ECO:0007669"/>
    <property type="project" value="TreeGrafter"/>
</dbReference>
<reference evidence="12" key="1">
    <citation type="journal article" date="2014" name="Int. J. Syst. Evol. Microbiol.">
        <title>Complete genome sequence of Corynebacterium casei LMG S-19264T (=DSM 44701T), isolated from a smear-ripened cheese.</title>
        <authorList>
            <consortium name="US DOE Joint Genome Institute (JGI-PGF)"/>
            <person name="Walter F."/>
            <person name="Albersmeier A."/>
            <person name="Kalinowski J."/>
            <person name="Ruckert C."/>
        </authorList>
    </citation>
    <scope>NUCLEOTIDE SEQUENCE</scope>
    <source>
        <strain evidence="12">CGMCC 1.12187</strain>
    </source>
</reference>
<comment type="catalytic activity">
    <reaction evidence="9 10">
        <text>D-gluconate + ATP = 6-phospho-D-gluconate + ADP + H(+)</text>
        <dbReference type="Rhea" id="RHEA:19433"/>
        <dbReference type="ChEBI" id="CHEBI:15378"/>
        <dbReference type="ChEBI" id="CHEBI:18391"/>
        <dbReference type="ChEBI" id="CHEBI:30616"/>
        <dbReference type="ChEBI" id="CHEBI:58759"/>
        <dbReference type="ChEBI" id="CHEBI:456216"/>
        <dbReference type="EC" id="2.7.1.12"/>
    </reaction>
</comment>
<evidence type="ECO:0000256" key="6">
    <source>
        <dbReference type="ARBA" id="ARBA00022777"/>
    </source>
</evidence>
<reference evidence="12" key="2">
    <citation type="submission" date="2020-09" db="EMBL/GenBank/DDBJ databases">
        <authorList>
            <person name="Sun Q."/>
            <person name="Zhou Y."/>
        </authorList>
    </citation>
    <scope>NUCLEOTIDE SEQUENCE</scope>
    <source>
        <strain evidence="12">CGMCC 1.12187</strain>
    </source>
</reference>
<dbReference type="AlphaFoldDB" id="A0A917H7Z4"/>
<organism evidence="12 13">
    <name type="scientific">Kocuria dechangensis</name>
    <dbReference type="NCBI Taxonomy" id="1176249"/>
    <lineage>
        <taxon>Bacteria</taxon>
        <taxon>Bacillati</taxon>
        <taxon>Actinomycetota</taxon>
        <taxon>Actinomycetes</taxon>
        <taxon>Micrococcales</taxon>
        <taxon>Micrococcaceae</taxon>
        <taxon>Kocuria</taxon>
    </lineage>
</organism>
<comment type="similarity">
    <text evidence="2 10">Belongs to the gluconokinase GntK/GntV family.</text>
</comment>
<name>A0A917H7Z4_9MICC</name>
<dbReference type="SUPFAM" id="SSF52540">
    <property type="entry name" value="P-loop containing nucleoside triphosphate hydrolases"/>
    <property type="match status" value="1"/>
</dbReference>
<protein>
    <recommendedName>
        <fullName evidence="3 10">Gluconokinase</fullName>
        <ecNumber evidence="3 10">2.7.1.12</ecNumber>
    </recommendedName>
</protein>
<dbReference type="GO" id="GO:0019521">
    <property type="term" value="P:D-gluconate metabolic process"/>
    <property type="evidence" value="ECO:0007669"/>
    <property type="project" value="UniProtKB-KW"/>
</dbReference>
<dbReference type="EC" id="2.7.1.12" evidence="3 10"/>
<dbReference type="NCBIfam" id="TIGR01313">
    <property type="entry name" value="therm_gnt_kin"/>
    <property type="match status" value="1"/>
</dbReference>
<dbReference type="PANTHER" id="PTHR43442">
    <property type="entry name" value="GLUCONOKINASE-RELATED"/>
    <property type="match status" value="1"/>
</dbReference>
<dbReference type="EMBL" id="BMEQ01000042">
    <property type="protein sequence ID" value="GGG70969.1"/>
    <property type="molecule type" value="Genomic_DNA"/>
</dbReference>
<dbReference type="InterPro" id="IPR027417">
    <property type="entry name" value="P-loop_NTPase"/>
</dbReference>
<dbReference type="GO" id="GO:0046316">
    <property type="term" value="F:gluconokinase activity"/>
    <property type="evidence" value="ECO:0007669"/>
    <property type="project" value="UniProtKB-EC"/>
</dbReference>
<evidence type="ECO:0000256" key="9">
    <source>
        <dbReference type="ARBA" id="ARBA00048090"/>
    </source>
</evidence>
<dbReference type="Proteomes" id="UP000638848">
    <property type="component" value="Unassembled WGS sequence"/>
</dbReference>
<feature type="region of interest" description="Disordered" evidence="11">
    <location>
        <begin position="175"/>
        <end position="200"/>
    </location>
</feature>
<dbReference type="PANTHER" id="PTHR43442:SF3">
    <property type="entry name" value="GLUCONOKINASE-RELATED"/>
    <property type="match status" value="1"/>
</dbReference>
<keyword evidence="8" id="KW-0311">Gluconate utilization</keyword>
<evidence type="ECO:0000256" key="5">
    <source>
        <dbReference type="ARBA" id="ARBA00022741"/>
    </source>
</evidence>
<evidence type="ECO:0000256" key="2">
    <source>
        <dbReference type="ARBA" id="ARBA00008420"/>
    </source>
</evidence>
<evidence type="ECO:0000256" key="11">
    <source>
        <dbReference type="SAM" id="MobiDB-lite"/>
    </source>
</evidence>
<comment type="caution">
    <text evidence="12">The sequence shown here is derived from an EMBL/GenBank/DDBJ whole genome shotgun (WGS) entry which is preliminary data.</text>
</comment>